<dbReference type="CDD" id="cd04301">
    <property type="entry name" value="NAT_SF"/>
    <property type="match status" value="1"/>
</dbReference>
<keyword evidence="1 4" id="KW-0808">Transferase</keyword>
<accession>A0A4U3KQ11</accession>
<dbReference type="EMBL" id="SZQL01000037">
    <property type="protein sequence ID" value="TKK64280.1"/>
    <property type="molecule type" value="Genomic_DNA"/>
</dbReference>
<proteinExistence type="predicted"/>
<dbReference type="PANTHER" id="PTHR43877">
    <property type="entry name" value="AMINOALKYLPHOSPHONATE N-ACETYLTRANSFERASE-RELATED-RELATED"/>
    <property type="match status" value="1"/>
</dbReference>
<dbReference type="InterPro" id="IPR000182">
    <property type="entry name" value="GNAT_dom"/>
</dbReference>
<dbReference type="InterPro" id="IPR016181">
    <property type="entry name" value="Acyl_CoA_acyltransferase"/>
</dbReference>
<dbReference type="InterPro" id="IPR050832">
    <property type="entry name" value="Bact_Acetyltransf"/>
</dbReference>
<evidence type="ECO:0000256" key="1">
    <source>
        <dbReference type="ARBA" id="ARBA00022679"/>
    </source>
</evidence>
<evidence type="ECO:0000313" key="5">
    <source>
        <dbReference type="Proteomes" id="UP000305848"/>
    </source>
</evidence>
<comment type="caution">
    <text evidence="4">The sequence shown here is derived from an EMBL/GenBank/DDBJ whole genome shotgun (WGS) entry which is preliminary data.</text>
</comment>
<evidence type="ECO:0000256" key="2">
    <source>
        <dbReference type="ARBA" id="ARBA00023315"/>
    </source>
</evidence>
<dbReference type="RefSeq" id="WP_137264153.1">
    <property type="nucleotide sequence ID" value="NZ_SZQL01000037.1"/>
</dbReference>
<organism evidence="4 5">
    <name type="scientific">Ilyomonas limi</name>
    <dbReference type="NCBI Taxonomy" id="2575867"/>
    <lineage>
        <taxon>Bacteria</taxon>
        <taxon>Pseudomonadati</taxon>
        <taxon>Bacteroidota</taxon>
        <taxon>Chitinophagia</taxon>
        <taxon>Chitinophagales</taxon>
        <taxon>Chitinophagaceae</taxon>
        <taxon>Ilyomonas</taxon>
    </lineage>
</organism>
<dbReference type="SUPFAM" id="SSF55729">
    <property type="entry name" value="Acyl-CoA N-acyltransferases (Nat)"/>
    <property type="match status" value="1"/>
</dbReference>
<evidence type="ECO:0000313" key="4">
    <source>
        <dbReference type="EMBL" id="TKK64280.1"/>
    </source>
</evidence>
<dbReference type="OrthoDB" id="9803233at2"/>
<name>A0A4U3KQ11_9BACT</name>
<protein>
    <submittedName>
        <fullName evidence="4">GNAT family N-acetyltransferase</fullName>
    </submittedName>
</protein>
<dbReference type="PANTHER" id="PTHR43877:SF2">
    <property type="entry name" value="AMINOALKYLPHOSPHONATE N-ACETYLTRANSFERASE-RELATED"/>
    <property type="match status" value="1"/>
</dbReference>
<dbReference type="Proteomes" id="UP000305848">
    <property type="component" value="Unassembled WGS sequence"/>
</dbReference>
<keyword evidence="5" id="KW-1185">Reference proteome</keyword>
<feature type="domain" description="N-acetyltransferase" evidence="3">
    <location>
        <begin position="2"/>
        <end position="150"/>
    </location>
</feature>
<dbReference type="Pfam" id="PF00583">
    <property type="entry name" value="Acetyltransf_1"/>
    <property type="match status" value="1"/>
</dbReference>
<dbReference type="Gene3D" id="3.40.630.30">
    <property type="match status" value="1"/>
</dbReference>
<keyword evidence="2" id="KW-0012">Acyltransferase</keyword>
<sequence length="152" mass="16962">MITIVKSNAQHSHFVELVKQLDAELAIRDGAEHDFYNQFNSIGNIQYAIVAYDNNVPVGCGAIKAYNATIMEVKRMYTIPACRGKAVASTVLKALENWATEMEYEKCILETGKKQPEAIALYMKSGYQQIPNYGQYAGVANSVCFEKVLRVI</sequence>
<dbReference type="GO" id="GO:0016747">
    <property type="term" value="F:acyltransferase activity, transferring groups other than amino-acyl groups"/>
    <property type="evidence" value="ECO:0007669"/>
    <property type="project" value="InterPro"/>
</dbReference>
<evidence type="ECO:0000259" key="3">
    <source>
        <dbReference type="PROSITE" id="PS51186"/>
    </source>
</evidence>
<reference evidence="4 5" key="1">
    <citation type="submission" date="2019-05" db="EMBL/GenBank/DDBJ databases">
        <title>Panacibacter sp. strain 17mud1-8 Genome sequencing and assembly.</title>
        <authorList>
            <person name="Chhetri G."/>
        </authorList>
    </citation>
    <scope>NUCLEOTIDE SEQUENCE [LARGE SCALE GENOMIC DNA]</scope>
    <source>
        <strain evidence="4 5">17mud1-8</strain>
    </source>
</reference>
<gene>
    <name evidence="4" type="ORF">FC093_22895</name>
</gene>
<dbReference type="AlphaFoldDB" id="A0A4U3KQ11"/>
<dbReference type="PROSITE" id="PS51186">
    <property type="entry name" value="GNAT"/>
    <property type="match status" value="1"/>
</dbReference>